<organism evidence="1 2">
    <name type="scientific">Dermatophagoides farinae</name>
    <name type="common">American house dust mite</name>
    <dbReference type="NCBI Taxonomy" id="6954"/>
    <lineage>
        <taxon>Eukaryota</taxon>
        <taxon>Metazoa</taxon>
        <taxon>Ecdysozoa</taxon>
        <taxon>Arthropoda</taxon>
        <taxon>Chelicerata</taxon>
        <taxon>Arachnida</taxon>
        <taxon>Acari</taxon>
        <taxon>Acariformes</taxon>
        <taxon>Sarcoptiformes</taxon>
        <taxon>Astigmata</taxon>
        <taxon>Psoroptidia</taxon>
        <taxon>Analgoidea</taxon>
        <taxon>Pyroglyphidae</taxon>
        <taxon>Dermatophagoidinae</taxon>
        <taxon>Dermatophagoides</taxon>
    </lineage>
</organism>
<reference evidence="1" key="1">
    <citation type="submission" date="2013-05" db="EMBL/GenBank/DDBJ databases">
        <authorList>
            <person name="Yim A.K.Y."/>
            <person name="Chan T.F."/>
            <person name="Ji K.M."/>
            <person name="Liu X.Y."/>
            <person name="Zhou J.W."/>
            <person name="Li R.Q."/>
            <person name="Yang K.Y."/>
            <person name="Li J."/>
            <person name="Li M."/>
            <person name="Law P.T.W."/>
            <person name="Wu Y.L."/>
            <person name="Cai Z.L."/>
            <person name="Qin H."/>
            <person name="Bao Y."/>
            <person name="Leung R.K.K."/>
            <person name="Ng P.K.S."/>
            <person name="Zou J."/>
            <person name="Zhong X.J."/>
            <person name="Ran P.X."/>
            <person name="Zhong N.S."/>
            <person name="Liu Z.G."/>
            <person name="Tsui S.K.W."/>
        </authorList>
    </citation>
    <scope>NUCLEOTIDE SEQUENCE</scope>
    <source>
        <strain evidence="1">Derf</strain>
        <tissue evidence="1">Whole organism</tissue>
    </source>
</reference>
<evidence type="ECO:0000313" key="1">
    <source>
        <dbReference type="EMBL" id="KAH9497225.1"/>
    </source>
</evidence>
<dbReference type="Proteomes" id="UP000790347">
    <property type="component" value="Unassembled WGS sequence"/>
</dbReference>
<dbReference type="AlphaFoldDB" id="A0A922HP26"/>
<keyword evidence="2" id="KW-1185">Reference proteome</keyword>
<reference evidence="1" key="2">
    <citation type="journal article" date="2022" name="Res Sq">
        <title>Comparative Genomics Reveals Insights into the Divergent Evolution of Astigmatic Mites and Household Pest Adaptations.</title>
        <authorList>
            <person name="Xiong Q."/>
            <person name="Wan A.T.-Y."/>
            <person name="Liu X.-Y."/>
            <person name="Fung C.S.-H."/>
            <person name="Xiao X."/>
            <person name="Malainual N."/>
            <person name="Hou J."/>
            <person name="Wang L."/>
            <person name="Wang M."/>
            <person name="Yang K."/>
            <person name="Cui Y."/>
            <person name="Leung E."/>
            <person name="Nong W."/>
            <person name="Shin S.-K."/>
            <person name="Au S."/>
            <person name="Jeong K.Y."/>
            <person name="Chew F.T."/>
            <person name="Hui J."/>
            <person name="Leung T.F."/>
            <person name="Tungtrongchitr A."/>
            <person name="Zhong N."/>
            <person name="Liu Z."/>
            <person name="Tsui S."/>
        </authorList>
    </citation>
    <scope>NUCLEOTIDE SEQUENCE</scope>
    <source>
        <strain evidence="1">Derf</strain>
        <tissue evidence="1">Whole organism</tissue>
    </source>
</reference>
<dbReference type="EMBL" id="ASGP02000007">
    <property type="protein sequence ID" value="KAH9497225.1"/>
    <property type="molecule type" value="Genomic_DNA"/>
</dbReference>
<name>A0A922HP26_DERFA</name>
<comment type="caution">
    <text evidence="1">The sequence shown here is derived from an EMBL/GenBank/DDBJ whole genome shotgun (WGS) entry which is preliminary data.</text>
</comment>
<sequence>MAINMSTIKYRLARRTKRGAKPPQKFECFGAEWLTDPPEIFYFYGSREKDDRLDVFKTDRIRIERAPEADQIIPKSTL</sequence>
<gene>
    <name evidence="1" type="ORF">DERF_013230</name>
</gene>
<proteinExistence type="predicted"/>
<accession>A0A922HP26</accession>
<protein>
    <submittedName>
        <fullName evidence="1">Uncharacterized protein</fullName>
    </submittedName>
</protein>
<evidence type="ECO:0000313" key="2">
    <source>
        <dbReference type="Proteomes" id="UP000790347"/>
    </source>
</evidence>